<feature type="transmembrane region" description="Helical" evidence="1">
    <location>
        <begin position="113"/>
        <end position="131"/>
    </location>
</feature>
<feature type="transmembrane region" description="Helical" evidence="1">
    <location>
        <begin position="164"/>
        <end position="182"/>
    </location>
</feature>
<feature type="transmembrane region" description="Helical" evidence="1">
    <location>
        <begin position="87"/>
        <end position="107"/>
    </location>
</feature>
<dbReference type="STRING" id="1227498.C492_20290"/>
<organism evidence="2 3">
    <name type="scientific">Natronococcus jeotgali DSM 18795</name>
    <dbReference type="NCBI Taxonomy" id="1227498"/>
    <lineage>
        <taxon>Archaea</taxon>
        <taxon>Methanobacteriati</taxon>
        <taxon>Methanobacteriota</taxon>
        <taxon>Stenosarchaea group</taxon>
        <taxon>Halobacteria</taxon>
        <taxon>Halobacteriales</taxon>
        <taxon>Natrialbaceae</taxon>
        <taxon>Natronococcus</taxon>
    </lineage>
</organism>
<feature type="transmembrane region" description="Helical" evidence="1">
    <location>
        <begin position="188"/>
        <end position="206"/>
    </location>
</feature>
<dbReference type="Proteomes" id="UP000011531">
    <property type="component" value="Unassembled WGS sequence"/>
</dbReference>
<protein>
    <recommendedName>
        <fullName evidence="4">PH domain-containing protein</fullName>
    </recommendedName>
</protein>
<evidence type="ECO:0000313" key="2">
    <source>
        <dbReference type="EMBL" id="ELY51765.1"/>
    </source>
</evidence>
<name>L9WQJ2_9EURY</name>
<accession>L9WQJ2</accession>
<sequence>MSHEYGRPVPDADPPDIGFQAAFGFYLGLVAGGLVVLAGLVADATTAALLGTFPTVVTAVTLGGHVLAKRARGLPERIGRSRRLRLVCYLPAAGFAAAALAPSAGLLEPTARYLAATVALGAVLAVTAVGLERLCRNRFVEAVTTDEPTATWSYRPAGALVRNGVWIGSVALVAVGGLWTLGLGDPIGLLWVAYGAVMLASNWLEFDPDDGWISRTSPDLNRERGELRVHDRGVRYDRGRSSKLVPWEKISDIRLTDDELVLERRFRNLRCDCSAIDDPEAVYEALEETNSRAKPRG</sequence>
<proteinExistence type="predicted"/>
<dbReference type="OrthoDB" id="170058at2157"/>
<dbReference type="EMBL" id="AOIA01000161">
    <property type="protein sequence ID" value="ELY51765.1"/>
    <property type="molecule type" value="Genomic_DNA"/>
</dbReference>
<comment type="caution">
    <text evidence="2">The sequence shown here is derived from an EMBL/GenBank/DDBJ whole genome shotgun (WGS) entry which is preliminary data.</text>
</comment>
<reference evidence="2 3" key="1">
    <citation type="journal article" date="2014" name="PLoS Genet.">
        <title>Phylogenetically driven sequencing of extremely halophilic archaea reveals strategies for static and dynamic osmo-response.</title>
        <authorList>
            <person name="Becker E.A."/>
            <person name="Seitzer P.M."/>
            <person name="Tritt A."/>
            <person name="Larsen D."/>
            <person name="Krusor M."/>
            <person name="Yao A.I."/>
            <person name="Wu D."/>
            <person name="Madern D."/>
            <person name="Eisen J.A."/>
            <person name="Darling A.E."/>
            <person name="Facciotti M.T."/>
        </authorList>
    </citation>
    <scope>NUCLEOTIDE SEQUENCE [LARGE SCALE GENOMIC DNA]</scope>
    <source>
        <strain evidence="2 3">DSM 18795</strain>
    </source>
</reference>
<keyword evidence="3" id="KW-1185">Reference proteome</keyword>
<evidence type="ECO:0000256" key="1">
    <source>
        <dbReference type="SAM" id="Phobius"/>
    </source>
</evidence>
<keyword evidence="1" id="KW-1133">Transmembrane helix</keyword>
<feature type="transmembrane region" description="Helical" evidence="1">
    <location>
        <begin position="47"/>
        <end position="67"/>
    </location>
</feature>
<gene>
    <name evidence="2" type="ORF">C492_20290</name>
</gene>
<dbReference type="RefSeq" id="WP_008426867.1">
    <property type="nucleotide sequence ID" value="NZ_AOIA01000161.1"/>
</dbReference>
<feature type="transmembrane region" description="Helical" evidence="1">
    <location>
        <begin position="21"/>
        <end position="41"/>
    </location>
</feature>
<dbReference type="AlphaFoldDB" id="L9WQJ2"/>
<keyword evidence="1" id="KW-0472">Membrane</keyword>
<evidence type="ECO:0000313" key="3">
    <source>
        <dbReference type="Proteomes" id="UP000011531"/>
    </source>
</evidence>
<keyword evidence="1" id="KW-0812">Transmembrane</keyword>
<evidence type="ECO:0008006" key="4">
    <source>
        <dbReference type="Google" id="ProtNLM"/>
    </source>
</evidence>